<evidence type="ECO:0000313" key="2">
    <source>
        <dbReference type="Proteomes" id="UP000005206"/>
    </source>
</evidence>
<dbReference type="InParanoid" id="C7YTN3"/>
<evidence type="ECO:0000313" key="1">
    <source>
        <dbReference type="EMBL" id="EEU44650.1"/>
    </source>
</evidence>
<dbReference type="Proteomes" id="UP000005206">
    <property type="component" value="Chromosome 9"/>
</dbReference>
<sequence>MPGRKPARPAKRMARPMGTTRLRKTWIPETETRGSDLLWNDCDGKASGHWPPGHDVIQNHTQEGIAKTPRQSWPSERGTMIAANGWSSVSSAPDDEQRAITSSLQSMFRRVFRAFWHFLPAFYDKATEKTKTNARRSASASFHAGCYIDIALYSGLAPERESHAVAGSKSGSRKCIVATNIGEISVTIVYVVETGLVKQAGFNPRVSLNTLRK</sequence>
<dbReference type="HOGENOM" id="CLU_1294722_0_0_1"/>
<protein>
    <recommendedName>
        <fullName evidence="3">Helicase C-terminal domain-containing protein</fullName>
    </recommendedName>
</protein>
<reference evidence="1 2" key="1">
    <citation type="journal article" date="2009" name="PLoS Genet.">
        <title>The genome of Nectria haematococca: contribution of supernumerary chromosomes to gene expansion.</title>
        <authorList>
            <person name="Coleman J.J."/>
            <person name="Rounsley S.D."/>
            <person name="Rodriguez-Carres M."/>
            <person name="Kuo A."/>
            <person name="Wasmann C.C."/>
            <person name="Grimwood J."/>
            <person name="Schmutz J."/>
            <person name="Taga M."/>
            <person name="White G.J."/>
            <person name="Zhou S."/>
            <person name="Schwartz D.C."/>
            <person name="Freitag M."/>
            <person name="Ma L.J."/>
            <person name="Danchin E.G."/>
            <person name="Henrissat B."/>
            <person name="Coutinho P.M."/>
            <person name="Nelson D.R."/>
            <person name="Straney D."/>
            <person name="Napoli C.A."/>
            <person name="Barker B.M."/>
            <person name="Gribskov M."/>
            <person name="Rep M."/>
            <person name="Kroken S."/>
            <person name="Molnar I."/>
            <person name="Rensing C."/>
            <person name="Kennell J.C."/>
            <person name="Zamora J."/>
            <person name="Farman M.L."/>
            <person name="Selker E.U."/>
            <person name="Salamov A."/>
            <person name="Shapiro H."/>
            <person name="Pangilinan J."/>
            <person name="Lindquist E."/>
            <person name="Lamers C."/>
            <person name="Grigoriev I.V."/>
            <person name="Geiser D.M."/>
            <person name="Covert S.F."/>
            <person name="Temporini E."/>
            <person name="Vanetten H.D."/>
        </authorList>
    </citation>
    <scope>NUCLEOTIDE SEQUENCE [LARGE SCALE GENOMIC DNA]</scope>
    <source>
        <strain evidence="2">ATCC MYA-4622 / CBS 123669 / FGSC 9596 / NRRL 45880 / 77-13-4</strain>
    </source>
</reference>
<accession>C7YTN3</accession>
<organism evidence="1 2">
    <name type="scientific">Fusarium vanettenii (strain ATCC MYA-4622 / CBS 123669 / FGSC 9596 / NRRL 45880 / 77-13-4)</name>
    <name type="common">Fusarium solani subsp. pisi</name>
    <dbReference type="NCBI Taxonomy" id="660122"/>
    <lineage>
        <taxon>Eukaryota</taxon>
        <taxon>Fungi</taxon>
        <taxon>Dikarya</taxon>
        <taxon>Ascomycota</taxon>
        <taxon>Pezizomycotina</taxon>
        <taxon>Sordariomycetes</taxon>
        <taxon>Hypocreomycetidae</taxon>
        <taxon>Hypocreales</taxon>
        <taxon>Nectriaceae</taxon>
        <taxon>Fusarium</taxon>
        <taxon>Fusarium solani species complex</taxon>
        <taxon>Fusarium vanettenii</taxon>
    </lineage>
</organism>
<dbReference type="VEuPathDB" id="FungiDB:NECHADRAFT_84642"/>
<dbReference type="STRING" id="660122.C7YTN3"/>
<keyword evidence="2" id="KW-1185">Reference proteome</keyword>
<dbReference type="EMBL" id="GG698900">
    <property type="protein sequence ID" value="EEU44650.1"/>
    <property type="molecule type" value="Genomic_DNA"/>
</dbReference>
<proteinExistence type="predicted"/>
<dbReference type="OrthoDB" id="5600252at2759"/>
<dbReference type="Gene3D" id="3.40.50.300">
    <property type="entry name" value="P-loop containing nucleotide triphosphate hydrolases"/>
    <property type="match status" value="1"/>
</dbReference>
<dbReference type="GeneID" id="9674774"/>
<dbReference type="InterPro" id="IPR027417">
    <property type="entry name" value="P-loop_NTPase"/>
</dbReference>
<dbReference type="AlphaFoldDB" id="C7YTN3"/>
<dbReference type="KEGG" id="nhe:NECHADRAFT_84642"/>
<gene>
    <name evidence="1" type="ORF">NECHADRAFT_84642</name>
</gene>
<name>C7YTN3_FUSV7</name>
<evidence type="ECO:0008006" key="3">
    <source>
        <dbReference type="Google" id="ProtNLM"/>
    </source>
</evidence>
<dbReference type="RefSeq" id="XP_003050363.1">
    <property type="nucleotide sequence ID" value="XM_003050317.1"/>
</dbReference>